<gene>
    <name evidence="1" type="ORF">ARMGADRAFT_908765</name>
</gene>
<feature type="non-terminal residue" evidence="1">
    <location>
        <position position="1"/>
    </location>
</feature>
<proteinExistence type="predicted"/>
<dbReference type="AlphaFoldDB" id="A0A2H3CR20"/>
<dbReference type="InParanoid" id="A0A2H3CR20"/>
<dbReference type="Proteomes" id="UP000217790">
    <property type="component" value="Unassembled WGS sequence"/>
</dbReference>
<evidence type="ECO:0000313" key="1">
    <source>
        <dbReference type="EMBL" id="PBK84310.1"/>
    </source>
</evidence>
<feature type="non-terminal residue" evidence="1">
    <location>
        <position position="99"/>
    </location>
</feature>
<accession>A0A2H3CR20</accession>
<name>A0A2H3CR20_ARMGA</name>
<sequence length="99" mass="11471">FLKTLTTDMEIFSYQQGLDRANSHLIPELLDALWSHDQICLCIETWIESKALTQVVDGVSDKFEAVKAQFLMYSNQVTPEFVMTWPFDEELKKAHCNMP</sequence>
<dbReference type="OrthoDB" id="3070367at2759"/>
<reference evidence="2" key="1">
    <citation type="journal article" date="2017" name="Nat. Ecol. Evol.">
        <title>Genome expansion and lineage-specific genetic innovations in the forest pathogenic fungi Armillaria.</title>
        <authorList>
            <person name="Sipos G."/>
            <person name="Prasanna A.N."/>
            <person name="Walter M.C."/>
            <person name="O'Connor E."/>
            <person name="Balint B."/>
            <person name="Krizsan K."/>
            <person name="Kiss B."/>
            <person name="Hess J."/>
            <person name="Varga T."/>
            <person name="Slot J."/>
            <person name="Riley R."/>
            <person name="Boka B."/>
            <person name="Rigling D."/>
            <person name="Barry K."/>
            <person name="Lee J."/>
            <person name="Mihaltcheva S."/>
            <person name="LaButti K."/>
            <person name="Lipzen A."/>
            <person name="Waldron R."/>
            <person name="Moloney N.M."/>
            <person name="Sperisen C."/>
            <person name="Kredics L."/>
            <person name="Vagvoelgyi C."/>
            <person name="Patrignani A."/>
            <person name="Fitzpatrick D."/>
            <person name="Nagy I."/>
            <person name="Doyle S."/>
            <person name="Anderson J.B."/>
            <person name="Grigoriev I.V."/>
            <person name="Gueldener U."/>
            <person name="Muensterkoetter M."/>
            <person name="Nagy L.G."/>
        </authorList>
    </citation>
    <scope>NUCLEOTIDE SEQUENCE [LARGE SCALE GENOMIC DNA]</scope>
    <source>
        <strain evidence="2">Ar21-2</strain>
    </source>
</reference>
<keyword evidence="2" id="KW-1185">Reference proteome</keyword>
<evidence type="ECO:0000313" key="2">
    <source>
        <dbReference type="Proteomes" id="UP000217790"/>
    </source>
</evidence>
<dbReference type="EMBL" id="KZ293699">
    <property type="protein sequence ID" value="PBK84310.1"/>
    <property type="molecule type" value="Genomic_DNA"/>
</dbReference>
<organism evidence="1 2">
    <name type="scientific">Armillaria gallica</name>
    <name type="common">Bulbous honey fungus</name>
    <name type="synonym">Armillaria bulbosa</name>
    <dbReference type="NCBI Taxonomy" id="47427"/>
    <lineage>
        <taxon>Eukaryota</taxon>
        <taxon>Fungi</taxon>
        <taxon>Dikarya</taxon>
        <taxon>Basidiomycota</taxon>
        <taxon>Agaricomycotina</taxon>
        <taxon>Agaricomycetes</taxon>
        <taxon>Agaricomycetidae</taxon>
        <taxon>Agaricales</taxon>
        <taxon>Marasmiineae</taxon>
        <taxon>Physalacriaceae</taxon>
        <taxon>Armillaria</taxon>
    </lineage>
</organism>
<protein>
    <submittedName>
        <fullName evidence="1">Uncharacterized protein</fullName>
    </submittedName>
</protein>